<evidence type="ECO:0000313" key="3">
    <source>
        <dbReference type="Proteomes" id="UP000689967"/>
    </source>
</evidence>
<dbReference type="EMBL" id="JAERQM010000007">
    <property type="protein sequence ID" value="MBU8546397.1"/>
    <property type="molecule type" value="Genomic_DNA"/>
</dbReference>
<sequence length="116" mass="12511">MRHWQGLPGLIRFLLVQMLVGFGLAGLAVLGLLVADPGDARALLLRAAGHWWPVVLLWGFLGSTFTAVQIGVAIALMAEAPPRPPPRGRGIPNLWVAGPLSAYAPAWSRCARRRSR</sequence>
<gene>
    <name evidence="2" type="ORF">JJQ90_21935</name>
</gene>
<evidence type="ECO:0000313" key="2">
    <source>
        <dbReference type="EMBL" id="MBU8546397.1"/>
    </source>
</evidence>
<keyword evidence="1" id="KW-1133">Transmembrane helix</keyword>
<feature type="transmembrane region" description="Helical" evidence="1">
    <location>
        <begin position="55"/>
        <end position="78"/>
    </location>
</feature>
<keyword evidence="1" id="KW-0812">Transmembrane</keyword>
<reference evidence="2 3" key="1">
    <citation type="submission" date="2021-01" db="EMBL/GenBank/DDBJ databases">
        <title>Roseomonas sp. nov, a bacterium isolated from an oil production mixture in Yumen Oilfield.</title>
        <authorList>
            <person name="Wu D."/>
        </authorList>
    </citation>
    <scope>NUCLEOTIDE SEQUENCE [LARGE SCALE GENOMIC DNA]</scope>
    <source>
        <strain evidence="2 3">ROY-5-3</strain>
    </source>
</reference>
<evidence type="ECO:0000256" key="1">
    <source>
        <dbReference type="SAM" id="Phobius"/>
    </source>
</evidence>
<protein>
    <submittedName>
        <fullName evidence="2">Uncharacterized protein</fullName>
    </submittedName>
</protein>
<proteinExistence type="predicted"/>
<organism evidence="2 3">
    <name type="scientific">Falsiroseomonas oleicola</name>
    <dbReference type="NCBI Taxonomy" id="2801474"/>
    <lineage>
        <taxon>Bacteria</taxon>
        <taxon>Pseudomonadati</taxon>
        <taxon>Pseudomonadota</taxon>
        <taxon>Alphaproteobacteria</taxon>
        <taxon>Acetobacterales</taxon>
        <taxon>Roseomonadaceae</taxon>
        <taxon>Falsiroseomonas</taxon>
    </lineage>
</organism>
<dbReference type="Proteomes" id="UP000689967">
    <property type="component" value="Unassembled WGS sequence"/>
</dbReference>
<keyword evidence="3" id="KW-1185">Reference proteome</keyword>
<feature type="transmembrane region" description="Helical" evidence="1">
    <location>
        <begin position="12"/>
        <end position="35"/>
    </location>
</feature>
<keyword evidence="1" id="KW-0472">Membrane</keyword>
<accession>A0ABS6HCE3</accession>
<name>A0ABS6HCE3_9PROT</name>
<dbReference type="RefSeq" id="WP_216878406.1">
    <property type="nucleotide sequence ID" value="NZ_JAERQM010000007.1"/>
</dbReference>
<comment type="caution">
    <text evidence="2">The sequence shown here is derived from an EMBL/GenBank/DDBJ whole genome shotgun (WGS) entry which is preliminary data.</text>
</comment>